<dbReference type="InterPro" id="IPR027463">
    <property type="entry name" value="AcrB_DN_DC_subdom"/>
</dbReference>
<comment type="similarity">
    <text evidence="2">Belongs to the resistance-nodulation-cell division (RND) (TC 2.A.6) family.</text>
</comment>
<evidence type="ECO:0000256" key="6">
    <source>
        <dbReference type="ARBA" id="ARBA00022692"/>
    </source>
</evidence>
<feature type="transmembrane region" description="Helical" evidence="9">
    <location>
        <begin position="446"/>
        <end position="473"/>
    </location>
</feature>
<dbReference type="GO" id="GO:0015562">
    <property type="term" value="F:efflux transmembrane transporter activity"/>
    <property type="evidence" value="ECO:0007669"/>
    <property type="project" value="InterPro"/>
</dbReference>
<dbReference type="NCBIfam" id="TIGR00915">
    <property type="entry name" value="2A0602"/>
    <property type="match status" value="1"/>
</dbReference>
<dbReference type="Gene3D" id="3.30.2090.10">
    <property type="entry name" value="Multidrug efflux transporter AcrB TolC docking domain, DN and DC subdomains"/>
    <property type="match status" value="2"/>
</dbReference>
<feature type="transmembrane region" description="Helical" evidence="9">
    <location>
        <begin position="948"/>
        <end position="969"/>
    </location>
</feature>
<dbReference type="SUPFAM" id="SSF82693">
    <property type="entry name" value="Multidrug efflux transporter AcrB pore domain, PN1, PN2, PC1 and PC2 subdomains"/>
    <property type="match status" value="3"/>
</dbReference>
<dbReference type="SUPFAM" id="SSF82866">
    <property type="entry name" value="Multidrug efflux transporter AcrB transmembrane domain"/>
    <property type="match status" value="2"/>
</dbReference>
<feature type="transmembrane region" description="Helical" evidence="9">
    <location>
        <begin position="848"/>
        <end position="866"/>
    </location>
</feature>
<dbReference type="Pfam" id="PF02321">
    <property type="entry name" value="OEP"/>
    <property type="match status" value="2"/>
</dbReference>
<evidence type="ECO:0000256" key="2">
    <source>
        <dbReference type="ARBA" id="ARBA00010942"/>
    </source>
</evidence>
<dbReference type="Proteomes" id="UP000195557">
    <property type="component" value="Unassembled WGS sequence"/>
</dbReference>
<dbReference type="GO" id="GO:0042910">
    <property type="term" value="F:xenobiotic transmembrane transporter activity"/>
    <property type="evidence" value="ECO:0007669"/>
    <property type="project" value="TreeGrafter"/>
</dbReference>
<feature type="transmembrane region" description="Helical" evidence="9">
    <location>
        <begin position="319"/>
        <end position="335"/>
    </location>
</feature>
<feature type="transmembrane region" description="Helical" evidence="9">
    <location>
        <begin position="899"/>
        <end position="920"/>
    </location>
</feature>
<dbReference type="GO" id="GO:0009636">
    <property type="term" value="P:response to toxic substance"/>
    <property type="evidence" value="ECO:0007669"/>
    <property type="project" value="UniProtKB-ARBA"/>
</dbReference>
<feature type="transmembrane region" description="Helical" evidence="9">
    <location>
        <begin position="514"/>
        <end position="534"/>
    </location>
</feature>
<organism evidence="10">
    <name type="scientific">Ostreococcus tauri</name>
    <name type="common">Marine green alga</name>
    <dbReference type="NCBI Taxonomy" id="70448"/>
    <lineage>
        <taxon>Eukaryota</taxon>
        <taxon>Viridiplantae</taxon>
        <taxon>Chlorophyta</taxon>
        <taxon>Mamiellophyceae</taxon>
        <taxon>Mamiellales</taxon>
        <taxon>Bathycoccaceae</taxon>
        <taxon>Ostreococcus</taxon>
    </lineage>
</organism>
<sequence>MALRALPIAQYPDIAPTTVSISANYPGASAEAVENAVTQVIEQQLTGLDGLDYISSSSNSNGSMSITLSFEPGTDADIAQVQTQNKISLATPLLPEEVQRQGVTVSKASGSFLLVTAFYSPNSTLNQIDIGDFVRSTVYDTISRIDGVGSVQVFGSQYAMRIWLEPEKLAQYQLTPSDVTQAIQAQNAQVATGALGGTPSVPGQEINVTVTLQSLLSTPEQFEKLLIRTTPAGGSVRLEDVARVELGAQDYSAIARFNGKPATGVAISLATGANALETAERVKEAVRNMSPSFPADLEYQFPVDSTPFIETSIHEVQKTLYEAIVLVFVVILIFLQSFRASLIPIIAVPVVLLGTFAVLLLFGMSINTLTMFAMVLAIGLLVDDAIVVVENVERVMHEDGLSPYDATVKSMQQITGALVGIAVVLSAVFVPMAFFPGSAGIIYRQFSVTIVSAMALSVLIAVVLSPALCATLLKPSSGNGKSWYMTPARAFNSGFDKLTNAYEGAVTRIIRRRWIMLATFAVIMAVTGLLFVRLPTAFLPDEDQGTLMTIVQLPESATLERTAAVMDDVRKYYAANEEDNIMGLFTVAGFSVVGQGQNNGMAFAAMNDWSERPGPENSVQSIAGRAFGGLSQIDEARIFPIVPPPIREMGNSNGFDLYIQNTGGLTHAEFVDARNQLLGMASQDPRLMGVRPNGSEDGPQFKMNLDYQKAQALGVSVADATSVLSVAFGGSYVNDFIDRGRIKRVYVQGDAEDRMQPEDISKWHVRTSSGEMTPLDEIVSGEWSYGSPQFQRFGGVPAINIQGSPAEGESSGVAMQIMEDMVSQLPGNISLEWSGLSRQERQAGNQATMLYILSLLFVFLCLAALYESWTIPVSVLLVAPLGVTGAVSAANLFGLANDVFFQVGLLMTVGLASKNAILVVEFARTLEDQGKDVVTATIEAVRQRIRPVLMTSFAFGFGVLPLALSTGAGSESRNAMGWIMVGGVIAAMTFSLLMSRQKYLAAPLSALVLTGCVNLAPDYERPIAPVPTELPISEPSVTGVSTLAWQDIVQSDELRALIDLSLDQNRDLRTVAATVEVARANLVTSRSGFWPTFTGSGSAQKGGTFRDDATYSSSFGDSTSAQIGVSAWELDFFGRIRNTNDAALQTYLASVEGERATKISLVASVAEAWLQLAADQELLRLAEQTASSQNESLDLTQALFDAGTASEIDLRRASASVASAQAQAAEFRATVRRDLNTLRYLVGTDLPPSIEAHVELTPSPVVLDLPVGQTSSVLLRRPDVIQAERNLLAANANIGAARAAYFPSVSLTGGAGVVGGDLADLFEGDYATGWTFTPSVSVPIFDFGTRRGNLDAARANADAALAAYEGTIQQAFREVANALAVSETISSRLDALEQLADDTGVTFYLSQERFKSGLDDYLTVLDAQRENYNAQQQLILANLDRGLNSLALYRALAVWDASLDEASGD</sequence>
<keyword evidence="8 9" id="KW-0472">Membrane</keyword>
<dbReference type="SUPFAM" id="SSF56954">
    <property type="entry name" value="Outer membrane efflux proteins (OEP)"/>
    <property type="match status" value="1"/>
</dbReference>
<dbReference type="InterPro" id="IPR010131">
    <property type="entry name" value="MdtP/NodT-like"/>
</dbReference>
<dbReference type="Gene3D" id="3.30.70.1440">
    <property type="entry name" value="Multidrug efflux transporter AcrB pore domain"/>
    <property type="match status" value="1"/>
</dbReference>
<dbReference type="FunFam" id="3.30.2090.10:FF:000001">
    <property type="entry name" value="Efflux pump membrane transporter"/>
    <property type="match status" value="1"/>
</dbReference>
<evidence type="ECO:0000256" key="8">
    <source>
        <dbReference type="ARBA" id="ARBA00023136"/>
    </source>
</evidence>
<evidence type="ECO:0000313" key="10">
    <source>
        <dbReference type="EMBL" id="OUS44593.1"/>
    </source>
</evidence>
<evidence type="ECO:0000256" key="5">
    <source>
        <dbReference type="ARBA" id="ARBA00022519"/>
    </source>
</evidence>
<gene>
    <name evidence="10" type="ORF">BE221DRAFT_148549</name>
</gene>
<reference evidence="10" key="1">
    <citation type="submission" date="2017-04" db="EMBL/GenBank/DDBJ databases">
        <title>Population genomics of picophytoplankton unveils novel chromosome hypervariability.</title>
        <authorList>
            <consortium name="DOE Joint Genome Institute"/>
            <person name="Blanc-Mathieu R."/>
            <person name="Krasovec M."/>
            <person name="Hebrard M."/>
            <person name="Yau S."/>
            <person name="Desgranges E."/>
            <person name="Martin J."/>
            <person name="Schackwitz W."/>
            <person name="Kuo A."/>
            <person name="Salin G."/>
            <person name="Donnadieu C."/>
            <person name="Desdevises Y."/>
            <person name="Sanchez-Ferandin S."/>
            <person name="Moreau H."/>
            <person name="Rivals E."/>
            <person name="Grigoriev I.V."/>
            <person name="Grimsley N."/>
            <person name="Eyre-Walker A."/>
            <person name="Piganeau G."/>
        </authorList>
    </citation>
    <scope>NUCLEOTIDE SEQUENCE [LARGE SCALE GENOMIC DNA]</scope>
    <source>
        <strain evidence="10">RCC 1115</strain>
    </source>
</reference>
<feature type="transmembrane region" description="Helical" evidence="9">
    <location>
        <begin position="342"/>
        <end position="363"/>
    </location>
</feature>
<dbReference type="NCBIfam" id="TIGR01845">
    <property type="entry name" value="outer_NodT"/>
    <property type="match status" value="1"/>
</dbReference>
<dbReference type="Gene3D" id="1.20.1640.10">
    <property type="entry name" value="Multidrug efflux transporter AcrB transmembrane domain"/>
    <property type="match status" value="2"/>
</dbReference>
<dbReference type="SUPFAM" id="SSF82714">
    <property type="entry name" value="Multidrug efflux transporter AcrB TolC docking domain, DN and DC subdomains"/>
    <property type="match status" value="2"/>
</dbReference>
<evidence type="ECO:0000256" key="3">
    <source>
        <dbReference type="ARBA" id="ARBA00022448"/>
    </source>
</evidence>
<name>A0A1Y5I946_OSTTA</name>
<dbReference type="InterPro" id="IPR003423">
    <property type="entry name" value="OMP_efflux"/>
</dbReference>
<dbReference type="PRINTS" id="PR00702">
    <property type="entry name" value="ACRIFLAVINRP"/>
</dbReference>
<dbReference type="InterPro" id="IPR004764">
    <property type="entry name" value="MdtF-like"/>
</dbReference>
<evidence type="ECO:0000256" key="4">
    <source>
        <dbReference type="ARBA" id="ARBA00022475"/>
    </source>
</evidence>
<keyword evidence="6 9" id="KW-0812">Transmembrane</keyword>
<dbReference type="FunFam" id="3.30.70.1430:FF:000001">
    <property type="entry name" value="Efflux pump membrane transporter"/>
    <property type="match status" value="1"/>
</dbReference>
<dbReference type="Gene3D" id="3.30.70.1430">
    <property type="entry name" value="Multidrug efflux transporter AcrB pore domain"/>
    <property type="match status" value="2"/>
</dbReference>
<dbReference type="Gene3D" id="2.20.200.10">
    <property type="entry name" value="Outer membrane efflux proteins (OEP)"/>
    <property type="match status" value="1"/>
</dbReference>
<dbReference type="Gene3D" id="1.20.1600.10">
    <property type="entry name" value="Outer membrane efflux proteins (OEP)"/>
    <property type="match status" value="1"/>
</dbReference>
<feature type="transmembrane region" description="Helical" evidence="9">
    <location>
        <begin position="873"/>
        <end position="893"/>
    </location>
</feature>
<evidence type="ECO:0000256" key="9">
    <source>
        <dbReference type="SAM" id="Phobius"/>
    </source>
</evidence>
<feature type="transmembrane region" description="Helical" evidence="9">
    <location>
        <begin position="1000"/>
        <end position="1017"/>
    </location>
</feature>
<proteinExistence type="inferred from homology"/>
<keyword evidence="7 9" id="KW-1133">Transmembrane helix</keyword>
<dbReference type="EMBL" id="KZ155812">
    <property type="protein sequence ID" value="OUS44593.1"/>
    <property type="molecule type" value="Genomic_DNA"/>
</dbReference>
<keyword evidence="4" id="KW-1003">Cell membrane</keyword>
<keyword evidence="5" id="KW-0997">Cell inner membrane</keyword>
<dbReference type="FunFam" id="3.30.70.1430:FF:000002">
    <property type="entry name" value="Efflux pump membrane transporter"/>
    <property type="match status" value="1"/>
</dbReference>
<dbReference type="NCBIfam" id="NF000282">
    <property type="entry name" value="RND_permease_1"/>
    <property type="match status" value="1"/>
</dbReference>
<evidence type="ECO:0000256" key="7">
    <source>
        <dbReference type="ARBA" id="ARBA00022989"/>
    </source>
</evidence>
<dbReference type="InterPro" id="IPR001036">
    <property type="entry name" value="Acrflvin-R"/>
</dbReference>
<dbReference type="GO" id="GO:0005886">
    <property type="term" value="C:plasma membrane"/>
    <property type="evidence" value="ECO:0007669"/>
    <property type="project" value="UniProtKB-SubCell"/>
</dbReference>
<dbReference type="FunFam" id="1.20.1640.10:FF:000001">
    <property type="entry name" value="Efflux pump membrane transporter"/>
    <property type="match status" value="1"/>
</dbReference>
<comment type="subcellular location">
    <subcellularLocation>
        <location evidence="1">Cell inner membrane</location>
        <topology evidence="1">Multi-pass membrane protein</topology>
    </subcellularLocation>
</comment>
<feature type="transmembrane region" description="Helical" evidence="9">
    <location>
        <begin position="413"/>
        <end position="434"/>
    </location>
</feature>
<keyword evidence="3" id="KW-0813">Transport</keyword>
<feature type="transmembrane region" description="Helical" evidence="9">
    <location>
        <begin position="975"/>
        <end position="993"/>
    </location>
</feature>
<protein>
    <submittedName>
        <fullName evidence="10">AcrB/AcrD/AcrF family-domain-containing protein</fullName>
    </submittedName>
</protein>
<dbReference type="PANTHER" id="PTHR32063">
    <property type="match status" value="1"/>
</dbReference>
<dbReference type="Gene3D" id="3.30.70.1320">
    <property type="entry name" value="Multidrug efflux transporter AcrB pore domain like"/>
    <property type="match status" value="1"/>
</dbReference>
<evidence type="ECO:0000256" key="1">
    <source>
        <dbReference type="ARBA" id="ARBA00004429"/>
    </source>
</evidence>
<dbReference type="PANTHER" id="PTHR32063:SF13">
    <property type="entry name" value="MULTIDRUG EFFLUX PUMP SUBUNIT ACRB-RELATED"/>
    <property type="match status" value="1"/>
</dbReference>
<dbReference type="Pfam" id="PF00873">
    <property type="entry name" value="ACR_tran"/>
    <property type="match status" value="1"/>
</dbReference>
<accession>A0A1Y5I946</accession>